<keyword evidence="2" id="KW-0472">Membrane</keyword>
<dbReference type="OrthoDB" id="3061561at2759"/>
<sequence length="358" mass="40924">MKWAALTALFPELMLSHAILEFTMAIDVMNLALDIIKPKTKRNKPWTLLLALRRLMPMFIVMLNAIPETMLEAMGCCSKKRKDQPRETELDPIKIPWWFNLGRGTPSYHETPFESPALPSSPNRPRTCTTPTEHIGSEQWTMTHCYFANMGGGFHLKLDEGEGEVEMNKTKRDMSRKEEAGDDAEKTAEEEFPPILTGHHLAAYLDVIDLRVSQEHIKDKSKRDYFAKGIAMLQLGQLFISAIVRLRNGWAFSQLEMITLALAGYGFLTNIAYWYKPQDVAVPFEVGLHKGRKRSWELKYRLEERTYGRGWYALSQKRNRQASAPRRIPDDNIPLLTVRVPLIVALLTVILGGFHVIA</sequence>
<feature type="region of interest" description="Disordered" evidence="1">
    <location>
        <begin position="166"/>
        <end position="187"/>
    </location>
</feature>
<keyword evidence="4" id="KW-1185">Reference proteome</keyword>
<feature type="compositionally biased region" description="Polar residues" evidence="1">
    <location>
        <begin position="118"/>
        <end position="133"/>
    </location>
</feature>
<evidence type="ECO:0000256" key="1">
    <source>
        <dbReference type="SAM" id="MobiDB-lite"/>
    </source>
</evidence>
<feature type="region of interest" description="Disordered" evidence="1">
    <location>
        <begin position="111"/>
        <end position="133"/>
    </location>
</feature>
<keyword evidence="2" id="KW-0812">Transmembrane</keyword>
<name>A0A8H4VEE4_9HYPO</name>
<feature type="transmembrane region" description="Helical" evidence="2">
    <location>
        <begin position="336"/>
        <end position="357"/>
    </location>
</feature>
<reference evidence="3 4" key="1">
    <citation type="journal article" date="2020" name="G3 (Bethesda)">
        <title>Genetic Underpinnings of Host Manipulation by Ophiocordyceps as Revealed by Comparative Transcriptomics.</title>
        <authorList>
            <person name="Will I."/>
            <person name="Das B."/>
            <person name="Trinh T."/>
            <person name="Brachmann A."/>
            <person name="Ohm R.A."/>
            <person name="de Bekker C."/>
        </authorList>
    </citation>
    <scope>NUCLEOTIDE SEQUENCE [LARGE SCALE GENOMIC DNA]</scope>
    <source>
        <strain evidence="3 4">EC05</strain>
    </source>
</reference>
<dbReference type="AlphaFoldDB" id="A0A8H4VEE4"/>
<evidence type="ECO:0000313" key="3">
    <source>
        <dbReference type="EMBL" id="KAF4589694.1"/>
    </source>
</evidence>
<organism evidence="3 4">
    <name type="scientific">Ophiocordyceps camponoti-floridani</name>
    <dbReference type="NCBI Taxonomy" id="2030778"/>
    <lineage>
        <taxon>Eukaryota</taxon>
        <taxon>Fungi</taxon>
        <taxon>Dikarya</taxon>
        <taxon>Ascomycota</taxon>
        <taxon>Pezizomycotina</taxon>
        <taxon>Sordariomycetes</taxon>
        <taxon>Hypocreomycetidae</taxon>
        <taxon>Hypocreales</taxon>
        <taxon>Ophiocordycipitaceae</taxon>
        <taxon>Ophiocordyceps</taxon>
    </lineage>
</organism>
<keyword evidence="2" id="KW-1133">Transmembrane helix</keyword>
<feature type="transmembrane region" description="Helical" evidence="2">
    <location>
        <begin position="250"/>
        <end position="268"/>
    </location>
</feature>
<comment type="caution">
    <text evidence="3">The sequence shown here is derived from an EMBL/GenBank/DDBJ whole genome shotgun (WGS) entry which is preliminary data.</text>
</comment>
<proteinExistence type="predicted"/>
<dbReference type="PANTHER" id="PTHR35043:SF7">
    <property type="entry name" value="TRANSCRIPTION FACTOR DOMAIN-CONTAINING PROTEIN"/>
    <property type="match status" value="1"/>
</dbReference>
<dbReference type="EMBL" id="JAACLJ010000003">
    <property type="protein sequence ID" value="KAF4589694.1"/>
    <property type="molecule type" value="Genomic_DNA"/>
</dbReference>
<dbReference type="Proteomes" id="UP000562929">
    <property type="component" value="Unassembled WGS sequence"/>
</dbReference>
<protein>
    <submittedName>
        <fullName evidence="3">Uncharacterized protein</fullName>
    </submittedName>
</protein>
<evidence type="ECO:0000256" key="2">
    <source>
        <dbReference type="SAM" id="Phobius"/>
    </source>
</evidence>
<gene>
    <name evidence="3" type="ORF">GQ602_003583</name>
</gene>
<accession>A0A8H4VEE4</accession>
<dbReference type="PANTHER" id="PTHR35043">
    <property type="entry name" value="TRANSCRIPTION FACTOR DOMAIN-CONTAINING PROTEIN"/>
    <property type="match status" value="1"/>
</dbReference>
<evidence type="ECO:0000313" key="4">
    <source>
        <dbReference type="Proteomes" id="UP000562929"/>
    </source>
</evidence>